<protein>
    <recommendedName>
        <fullName evidence="4">HTH marR-type domain-containing protein</fullName>
    </recommendedName>
</protein>
<keyword evidence="6" id="KW-1185">Reference proteome</keyword>
<dbReference type="PANTHER" id="PTHR33164:SF43">
    <property type="entry name" value="HTH-TYPE TRANSCRIPTIONAL REPRESSOR YETL"/>
    <property type="match status" value="1"/>
</dbReference>
<dbReference type="InterPro" id="IPR039422">
    <property type="entry name" value="MarR/SlyA-like"/>
</dbReference>
<comment type="caution">
    <text evidence="5">The sequence shown here is derived from an EMBL/GenBank/DDBJ whole genome shotgun (WGS) entry which is preliminary data.</text>
</comment>
<name>A0A8J3J192_9CHLR</name>
<dbReference type="AlphaFoldDB" id="A0A8J3J192"/>
<organism evidence="5 6">
    <name type="scientific">Reticulibacter mediterranei</name>
    <dbReference type="NCBI Taxonomy" id="2778369"/>
    <lineage>
        <taxon>Bacteria</taxon>
        <taxon>Bacillati</taxon>
        <taxon>Chloroflexota</taxon>
        <taxon>Ktedonobacteria</taxon>
        <taxon>Ktedonobacterales</taxon>
        <taxon>Reticulibacteraceae</taxon>
        <taxon>Reticulibacter</taxon>
    </lineage>
</organism>
<dbReference type="InterPro" id="IPR000835">
    <property type="entry name" value="HTH_MarR-typ"/>
</dbReference>
<evidence type="ECO:0000256" key="3">
    <source>
        <dbReference type="ARBA" id="ARBA00023163"/>
    </source>
</evidence>
<dbReference type="GO" id="GO:0006950">
    <property type="term" value="P:response to stress"/>
    <property type="evidence" value="ECO:0007669"/>
    <property type="project" value="TreeGrafter"/>
</dbReference>
<dbReference type="Proteomes" id="UP000597444">
    <property type="component" value="Unassembled WGS sequence"/>
</dbReference>
<dbReference type="RefSeq" id="WP_220210977.1">
    <property type="nucleotide sequence ID" value="NZ_BNJK01000002.1"/>
</dbReference>
<dbReference type="PANTHER" id="PTHR33164">
    <property type="entry name" value="TRANSCRIPTIONAL REGULATOR, MARR FAMILY"/>
    <property type="match status" value="1"/>
</dbReference>
<evidence type="ECO:0000259" key="4">
    <source>
        <dbReference type="PROSITE" id="PS50995"/>
    </source>
</evidence>
<sequence>MASTSFPDRPEMTTALLRFIFFLSDRIEQQQWNFEQQMKGCHPEDVRVLFLWMEPRGPLMVKEIAEALGDVNLSTLTRILDRLEQHGYIKRMLNQEDRRSFRVIPTEQGKLTIETFMQEWRSVAQGVLDALTTTEQLVLIDLLTKVQHNWPSR</sequence>
<proteinExistence type="predicted"/>
<evidence type="ECO:0000256" key="2">
    <source>
        <dbReference type="ARBA" id="ARBA00023125"/>
    </source>
</evidence>
<keyword evidence="2" id="KW-0238">DNA-binding</keyword>
<dbReference type="PROSITE" id="PS50995">
    <property type="entry name" value="HTH_MARR_2"/>
    <property type="match status" value="1"/>
</dbReference>
<dbReference type="SUPFAM" id="SSF46785">
    <property type="entry name" value="Winged helix' DNA-binding domain"/>
    <property type="match status" value="1"/>
</dbReference>
<dbReference type="InterPro" id="IPR036390">
    <property type="entry name" value="WH_DNA-bd_sf"/>
</dbReference>
<evidence type="ECO:0000313" key="6">
    <source>
        <dbReference type="Proteomes" id="UP000597444"/>
    </source>
</evidence>
<evidence type="ECO:0000313" key="5">
    <source>
        <dbReference type="EMBL" id="GHP00483.1"/>
    </source>
</evidence>
<reference evidence="5" key="1">
    <citation type="submission" date="2020-10" db="EMBL/GenBank/DDBJ databases">
        <title>Taxonomic study of unclassified bacteria belonging to the class Ktedonobacteria.</title>
        <authorList>
            <person name="Yabe S."/>
            <person name="Wang C.M."/>
            <person name="Zheng Y."/>
            <person name="Sakai Y."/>
            <person name="Cavaletti L."/>
            <person name="Monciardini P."/>
            <person name="Donadio S."/>
        </authorList>
    </citation>
    <scope>NUCLEOTIDE SEQUENCE</scope>
    <source>
        <strain evidence="5">ID150040</strain>
    </source>
</reference>
<dbReference type="GO" id="GO:0003700">
    <property type="term" value="F:DNA-binding transcription factor activity"/>
    <property type="evidence" value="ECO:0007669"/>
    <property type="project" value="InterPro"/>
</dbReference>
<accession>A0A8J3J192</accession>
<keyword evidence="1" id="KW-0805">Transcription regulation</keyword>
<gene>
    <name evidence="5" type="ORF">KSF_105300</name>
</gene>
<dbReference type="InterPro" id="IPR036388">
    <property type="entry name" value="WH-like_DNA-bd_sf"/>
</dbReference>
<dbReference type="SMART" id="SM00347">
    <property type="entry name" value="HTH_MARR"/>
    <property type="match status" value="1"/>
</dbReference>
<dbReference type="Gene3D" id="1.10.10.10">
    <property type="entry name" value="Winged helix-like DNA-binding domain superfamily/Winged helix DNA-binding domain"/>
    <property type="match status" value="1"/>
</dbReference>
<dbReference type="GO" id="GO:0003677">
    <property type="term" value="F:DNA binding"/>
    <property type="evidence" value="ECO:0007669"/>
    <property type="project" value="UniProtKB-KW"/>
</dbReference>
<dbReference type="InterPro" id="IPR023187">
    <property type="entry name" value="Tscrpt_reg_MarR-type_CS"/>
</dbReference>
<dbReference type="EMBL" id="BNJK01000002">
    <property type="protein sequence ID" value="GHP00483.1"/>
    <property type="molecule type" value="Genomic_DNA"/>
</dbReference>
<dbReference type="PROSITE" id="PS01117">
    <property type="entry name" value="HTH_MARR_1"/>
    <property type="match status" value="1"/>
</dbReference>
<keyword evidence="3" id="KW-0804">Transcription</keyword>
<evidence type="ECO:0000256" key="1">
    <source>
        <dbReference type="ARBA" id="ARBA00023015"/>
    </source>
</evidence>
<dbReference type="PRINTS" id="PR00598">
    <property type="entry name" value="HTHMARR"/>
</dbReference>
<feature type="domain" description="HTH marR-type" evidence="4">
    <location>
        <begin position="13"/>
        <end position="148"/>
    </location>
</feature>
<dbReference type="Pfam" id="PF01047">
    <property type="entry name" value="MarR"/>
    <property type="match status" value="1"/>
</dbReference>